<dbReference type="GO" id="GO:0003700">
    <property type="term" value="F:DNA-binding transcription factor activity"/>
    <property type="evidence" value="ECO:0007669"/>
    <property type="project" value="TreeGrafter"/>
</dbReference>
<dbReference type="GO" id="GO:0000976">
    <property type="term" value="F:transcription cis-regulatory region binding"/>
    <property type="evidence" value="ECO:0007669"/>
    <property type="project" value="TreeGrafter"/>
</dbReference>
<keyword evidence="3" id="KW-0804">Transcription</keyword>
<proteinExistence type="predicted"/>
<dbReference type="InterPro" id="IPR001647">
    <property type="entry name" value="HTH_TetR"/>
</dbReference>
<dbReference type="Gene3D" id="1.10.357.10">
    <property type="entry name" value="Tetracycline Repressor, domain 2"/>
    <property type="match status" value="1"/>
</dbReference>
<dbReference type="PRINTS" id="PR00455">
    <property type="entry name" value="HTHTETR"/>
</dbReference>
<evidence type="ECO:0000256" key="1">
    <source>
        <dbReference type="ARBA" id="ARBA00023015"/>
    </source>
</evidence>
<feature type="domain" description="HTH tetR-type" evidence="5">
    <location>
        <begin position="8"/>
        <end position="67"/>
    </location>
</feature>
<accession>A0A318S3D7</accession>
<name>A0A318S3D7_9DEIO</name>
<dbReference type="InterPro" id="IPR036271">
    <property type="entry name" value="Tet_transcr_reg_TetR-rel_C_sf"/>
</dbReference>
<dbReference type="OrthoDB" id="9806334at2"/>
<dbReference type="InterPro" id="IPR050109">
    <property type="entry name" value="HTH-type_TetR-like_transc_reg"/>
</dbReference>
<feature type="DNA-binding region" description="H-T-H motif" evidence="4">
    <location>
        <begin position="30"/>
        <end position="49"/>
    </location>
</feature>
<keyword evidence="1" id="KW-0805">Transcription regulation</keyword>
<sequence length="184" mass="19918">MARSKHPELTRRTLLDAARRVLRDKGATLSLDAVACEAGISKGGLLHHYPTKDHLLVALAHALIDQFHDRLKAAHAEEIATHGNAPGAWLRAYVHLNFTPQEGGEALTAALAPLAAVPEVLHGFREAQAFLVKEAEADGLPPGRAHAIRLACDGLWTSRTSGLPDLTESQRAALEEELLSWTRL</sequence>
<dbReference type="AlphaFoldDB" id="A0A318S3D7"/>
<dbReference type="Pfam" id="PF17937">
    <property type="entry name" value="TetR_C_28"/>
    <property type="match status" value="1"/>
</dbReference>
<evidence type="ECO:0000259" key="5">
    <source>
        <dbReference type="PROSITE" id="PS50977"/>
    </source>
</evidence>
<dbReference type="SUPFAM" id="SSF46689">
    <property type="entry name" value="Homeodomain-like"/>
    <property type="match status" value="1"/>
</dbReference>
<reference evidence="6 7" key="1">
    <citation type="submission" date="2018-06" db="EMBL/GenBank/DDBJ databases">
        <title>Genomic Encyclopedia of Type Strains, Phase IV (KMG-IV): sequencing the most valuable type-strain genomes for metagenomic binning, comparative biology and taxonomic classification.</title>
        <authorList>
            <person name="Goeker M."/>
        </authorList>
    </citation>
    <scope>NUCLEOTIDE SEQUENCE [LARGE SCALE GENOMIC DNA]</scope>
    <source>
        <strain evidence="6 7">DSM 18048</strain>
    </source>
</reference>
<dbReference type="PROSITE" id="PS50977">
    <property type="entry name" value="HTH_TETR_2"/>
    <property type="match status" value="1"/>
</dbReference>
<dbReference type="InterPro" id="IPR009057">
    <property type="entry name" value="Homeodomain-like_sf"/>
</dbReference>
<evidence type="ECO:0000256" key="3">
    <source>
        <dbReference type="ARBA" id="ARBA00023163"/>
    </source>
</evidence>
<dbReference type="SUPFAM" id="SSF48498">
    <property type="entry name" value="Tetracyclin repressor-like, C-terminal domain"/>
    <property type="match status" value="1"/>
</dbReference>
<evidence type="ECO:0000256" key="2">
    <source>
        <dbReference type="ARBA" id="ARBA00023125"/>
    </source>
</evidence>
<evidence type="ECO:0000256" key="4">
    <source>
        <dbReference type="PROSITE-ProRule" id="PRU00335"/>
    </source>
</evidence>
<dbReference type="Proteomes" id="UP000248326">
    <property type="component" value="Unassembled WGS sequence"/>
</dbReference>
<keyword evidence="7" id="KW-1185">Reference proteome</keyword>
<gene>
    <name evidence="6" type="ORF">DES52_11747</name>
</gene>
<evidence type="ECO:0000313" key="7">
    <source>
        <dbReference type="Proteomes" id="UP000248326"/>
    </source>
</evidence>
<dbReference type="Pfam" id="PF00440">
    <property type="entry name" value="TetR_N"/>
    <property type="match status" value="1"/>
</dbReference>
<dbReference type="PANTHER" id="PTHR30055:SF234">
    <property type="entry name" value="HTH-TYPE TRANSCRIPTIONAL REGULATOR BETI"/>
    <property type="match status" value="1"/>
</dbReference>
<keyword evidence="2 4" id="KW-0238">DNA-binding</keyword>
<dbReference type="EMBL" id="QJSX01000017">
    <property type="protein sequence ID" value="PYE50529.1"/>
    <property type="molecule type" value="Genomic_DNA"/>
</dbReference>
<protein>
    <submittedName>
        <fullName evidence="6">TetR family transcriptional regulator</fullName>
    </submittedName>
</protein>
<dbReference type="PANTHER" id="PTHR30055">
    <property type="entry name" value="HTH-TYPE TRANSCRIPTIONAL REGULATOR RUTR"/>
    <property type="match status" value="1"/>
</dbReference>
<dbReference type="RefSeq" id="WP_110888293.1">
    <property type="nucleotide sequence ID" value="NZ_QJSX01000017.1"/>
</dbReference>
<comment type="caution">
    <text evidence="6">The sequence shown here is derived from an EMBL/GenBank/DDBJ whole genome shotgun (WGS) entry which is preliminary data.</text>
</comment>
<evidence type="ECO:0000313" key="6">
    <source>
        <dbReference type="EMBL" id="PYE50529.1"/>
    </source>
</evidence>
<organism evidence="6 7">
    <name type="scientific">Deinococcus yavapaiensis KR-236</name>
    <dbReference type="NCBI Taxonomy" id="694435"/>
    <lineage>
        <taxon>Bacteria</taxon>
        <taxon>Thermotogati</taxon>
        <taxon>Deinococcota</taxon>
        <taxon>Deinococci</taxon>
        <taxon>Deinococcales</taxon>
        <taxon>Deinococcaceae</taxon>
        <taxon>Deinococcus</taxon>
    </lineage>
</organism>
<dbReference type="InterPro" id="IPR041479">
    <property type="entry name" value="TetR_CgmR_C"/>
</dbReference>